<dbReference type="Pfam" id="PF13444">
    <property type="entry name" value="Acetyltransf_5"/>
    <property type="match status" value="1"/>
</dbReference>
<evidence type="ECO:0000256" key="7">
    <source>
        <dbReference type="ARBA" id="ARBA00039058"/>
    </source>
</evidence>
<evidence type="ECO:0000256" key="5">
    <source>
        <dbReference type="ARBA" id="ARBA00023315"/>
    </source>
</evidence>
<geneLocation type="plasmid" evidence="11 12">
    <name>unnamed1</name>
</geneLocation>
<protein>
    <recommendedName>
        <fullName evidence="8">L-ornithine N(alpha)-acyltransferase</fullName>
        <ecNumber evidence="7">2.3.2.30</ecNumber>
    </recommendedName>
</protein>
<dbReference type="AlphaFoldDB" id="A0A4P8ELM0"/>
<comment type="similarity">
    <text evidence="6">Belongs to the acetyltransferase family. OlsB subfamily.</text>
</comment>
<gene>
    <name evidence="11" type="ORF">EOK75_13575</name>
</gene>
<keyword evidence="5" id="KW-0012">Acyltransferase</keyword>
<dbReference type="EMBL" id="CP039965">
    <property type="protein sequence ID" value="QCO57976.1"/>
    <property type="molecule type" value="Genomic_DNA"/>
</dbReference>
<evidence type="ECO:0000256" key="2">
    <source>
        <dbReference type="ARBA" id="ARBA00022516"/>
    </source>
</evidence>
<evidence type="ECO:0000256" key="6">
    <source>
        <dbReference type="ARBA" id="ARBA00038095"/>
    </source>
</evidence>
<dbReference type="KEGG" id="pseb:EOK75_13575"/>
<evidence type="ECO:0000313" key="12">
    <source>
        <dbReference type="Proteomes" id="UP000298631"/>
    </source>
</evidence>
<evidence type="ECO:0000256" key="4">
    <source>
        <dbReference type="ARBA" id="ARBA00023098"/>
    </source>
</evidence>
<proteinExistence type="inferred from homology"/>
<dbReference type="SUPFAM" id="SSF55729">
    <property type="entry name" value="Acyl-CoA N-acyltransferases (Nat)"/>
    <property type="match status" value="1"/>
</dbReference>
<dbReference type="Gene3D" id="3.40.630.30">
    <property type="match status" value="1"/>
</dbReference>
<comment type="function">
    <text evidence="9">Catalyzes the first step in the biosynthesis of ornithine lipids, which are phosphorus-free membrane lipids. Catalyzes the 3-hydroxyacyl-acyl carrier protein-dependent acylation of ornithine to form lyso-ornithine lipid (LOL).</text>
</comment>
<name>A0A4P8ELM0_9RHOB</name>
<keyword evidence="3 11" id="KW-0808">Transferase</keyword>
<dbReference type="EC" id="2.3.2.30" evidence="7"/>
<dbReference type="PANTHER" id="PTHR37323:SF1">
    <property type="entry name" value="L-ORNITHINE N(ALPHA)-ACYLTRANSFERASE"/>
    <property type="match status" value="1"/>
</dbReference>
<evidence type="ECO:0000256" key="1">
    <source>
        <dbReference type="ARBA" id="ARBA00005189"/>
    </source>
</evidence>
<dbReference type="OrthoDB" id="9787072at2"/>
<evidence type="ECO:0000256" key="8">
    <source>
        <dbReference type="ARBA" id="ARBA00039866"/>
    </source>
</evidence>
<accession>A0A4P8ELM0</accession>
<keyword evidence="11" id="KW-0614">Plasmid</keyword>
<dbReference type="PANTHER" id="PTHR37323">
    <property type="entry name" value="GCN5-RELATED N-ACETYLTRANSFERASE"/>
    <property type="match status" value="1"/>
</dbReference>
<keyword evidence="12" id="KW-1185">Reference proteome</keyword>
<dbReference type="GO" id="GO:0006629">
    <property type="term" value="P:lipid metabolic process"/>
    <property type="evidence" value="ECO:0007669"/>
    <property type="project" value="UniProtKB-KW"/>
</dbReference>
<reference evidence="11 12" key="1">
    <citation type="submission" date="2019-05" db="EMBL/GenBank/DDBJ databases">
        <title>Pseudorhodobacter turbinis sp. nov., isolated from the gut of the Korean turban shell.</title>
        <authorList>
            <person name="Jeong Y.-S."/>
            <person name="Kang W.-R."/>
            <person name="Bae J.-W."/>
        </authorList>
    </citation>
    <scope>NUCLEOTIDE SEQUENCE [LARGE SCALE GENOMIC DNA]</scope>
    <source>
        <strain evidence="11 12">S12M18</strain>
        <plasmid evidence="11 12">unnamed1</plasmid>
    </source>
</reference>
<comment type="pathway">
    <text evidence="1">Lipid metabolism.</text>
</comment>
<evidence type="ECO:0000256" key="3">
    <source>
        <dbReference type="ARBA" id="ARBA00022679"/>
    </source>
</evidence>
<evidence type="ECO:0000256" key="9">
    <source>
        <dbReference type="ARBA" id="ARBA00045724"/>
    </source>
</evidence>
<organism evidence="11 12">
    <name type="scientific">Pseudorhodobacter turbinis</name>
    <dbReference type="NCBI Taxonomy" id="2500533"/>
    <lineage>
        <taxon>Bacteria</taxon>
        <taxon>Pseudomonadati</taxon>
        <taxon>Pseudomonadota</taxon>
        <taxon>Alphaproteobacteria</taxon>
        <taxon>Rhodobacterales</taxon>
        <taxon>Paracoccaceae</taxon>
        <taxon>Pseudorhodobacter</taxon>
    </lineage>
</organism>
<evidence type="ECO:0000256" key="10">
    <source>
        <dbReference type="ARBA" id="ARBA00047785"/>
    </source>
</evidence>
<evidence type="ECO:0000313" key="11">
    <source>
        <dbReference type="EMBL" id="QCO57976.1"/>
    </source>
</evidence>
<dbReference type="InterPro" id="IPR052351">
    <property type="entry name" value="Ornithine_N-alpha-AT"/>
</dbReference>
<sequence>MGQLRKGRYLVREAVGVHDLARAHALRALCFQAPDQDAFDARCTHILVEDTHSDTLVCCFRVLSMAARDISHSYSAQFYDLTRLSSYQGQVLELGRFCIHPDHTDPDILRMAWAWLTGRVDAEGITLLFGCASFAGAVADVHLDAFAYLHSRHRAPAAWRPGVKAGQVFEFGSGLDGHGGDVLRAKAGLPPLLRSYLGMGGWVSDHAVFDRDLGTMHVFTAVEIALIPPMRATLLRAWAKDKGAL</sequence>
<comment type="catalytic activity">
    <reaction evidence="10">
        <text>a (3R)-hydroxyacyl-[ACP] + L-ornithine = a lyso-ornithine lipid + holo-[ACP] + H(+)</text>
        <dbReference type="Rhea" id="RHEA:20633"/>
        <dbReference type="Rhea" id="RHEA-COMP:9685"/>
        <dbReference type="Rhea" id="RHEA-COMP:9945"/>
        <dbReference type="ChEBI" id="CHEBI:15378"/>
        <dbReference type="ChEBI" id="CHEBI:46911"/>
        <dbReference type="ChEBI" id="CHEBI:64479"/>
        <dbReference type="ChEBI" id="CHEBI:78827"/>
        <dbReference type="ChEBI" id="CHEBI:138482"/>
        <dbReference type="EC" id="2.3.2.30"/>
    </reaction>
    <physiologicalReaction direction="left-to-right" evidence="10">
        <dbReference type="Rhea" id="RHEA:20634"/>
    </physiologicalReaction>
</comment>
<keyword evidence="4" id="KW-0443">Lipid metabolism</keyword>
<dbReference type="Proteomes" id="UP000298631">
    <property type="component" value="Plasmid unnamed1"/>
</dbReference>
<dbReference type="GO" id="GO:0043810">
    <property type="term" value="F:ornithine-acyl [acyl carrier protein] N-acyltransferase activity"/>
    <property type="evidence" value="ECO:0007669"/>
    <property type="project" value="UniProtKB-EC"/>
</dbReference>
<dbReference type="InterPro" id="IPR016181">
    <property type="entry name" value="Acyl_CoA_acyltransferase"/>
</dbReference>
<keyword evidence="2" id="KW-0444">Lipid biosynthesis</keyword>